<dbReference type="CDD" id="cd00018">
    <property type="entry name" value="AP2"/>
    <property type="match status" value="1"/>
</dbReference>
<evidence type="ECO:0000256" key="3">
    <source>
        <dbReference type="ARBA" id="ARBA00023015"/>
    </source>
</evidence>
<name>A0A4S8JIR3_MUSBA</name>
<protein>
    <recommendedName>
        <fullName evidence="8">AP2/ERF domain-containing protein</fullName>
    </recommendedName>
</protein>
<evidence type="ECO:0000256" key="5">
    <source>
        <dbReference type="ARBA" id="ARBA00023163"/>
    </source>
</evidence>
<dbReference type="InterPro" id="IPR036955">
    <property type="entry name" value="AP2/ERF_dom_sf"/>
</dbReference>
<dbReference type="GO" id="GO:0005634">
    <property type="term" value="C:nucleus"/>
    <property type="evidence" value="ECO:0007669"/>
    <property type="project" value="UniProtKB-SubCell"/>
</dbReference>
<dbReference type="GO" id="GO:0003677">
    <property type="term" value="F:DNA binding"/>
    <property type="evidence" value="ECO:0007669"/>
    <property type="project" value="UniProtKB-KW"/>
</dbReference>
<dbReference type="SMART" id="SM00380">
    <property type="entry name" value="AP2"/>
    <property type="match status" value="2"/>
</dbReference>
<dbReference type="Pfam" id="PF00847">
    <property type="entry name" value="AP2"/>
    <property type="match status" value="1"/>
</dbReference>
<dbReference type="Proteomes" id="UP000317650">
    <property type="component" value="Chromosome 1"/>
</dbReference>
<comment type="subcellular location">
    <subcellularLocation>
        <location evidence="1">Nucleus</location>
    </subcellularLocation>
</comment>
<dbReference type="PANTHER" id="PTHR32467:SF81">
    <property type="entry name" value="OS06G0145700 PROTEIN"/>
    <property type="match status" value="1"/>
</dbReference>
<feature type="domain" description="AP2/ERF" evidence="8">
    <location>
        <begin position="160"/>
        <end position="218"/>
    </location>
</feature>
<dbReference type="FunFam" id="3.30.730.10:FF:000002">
    <property type="entry name" value="AP2-like ethylene-responsive transcription factor"/>
    <property type="match status" value="1"/>
</dbReference>
<dbReference type="AlphaFoldDB" id="A0A4S8JIR3"/>
<evidence type="ECO:0000313" key="10">
    <source>
        <dbReference type="Proteomes" id="UP000317650"/>
    </source>
</evidence>
<keyword evidence="6" id="KW-0539">Nucleus</keyword>
<feature type="domain" description="AP2/ERF" evidence="8">
    <location>
        <begin position="70"/>
        <end position="124"/>
    </location>
</feature>
<dbReference type="PROSITE" id="PS51032">
    <property type="entry name" value="AP2_ERF"/>
    <property type="match status" value="2"/>
</dbReference>
<evidence type="ECO:0000256" key="1">
    <source>
        <dbReference type="ARBA" id="ARBA00004123"/>
    </source>
</evidence>
<keyword evidence="10" id="KW-1185">Reference proteome</keyword>
<evidence type="ECO:0000256" key="7">
    <source>
        <dbReference type="ARBA" id="ARBA00037973"/>
    </source>
</evidence>
<dbReference type="InterPro" id="IPR001471">
    <property type="entry name" value="AP2/ERF_dom"/>
</dbReference>
<dbReference type="InterPro" id="IPR016177">
    <property type="entry name" value="DNA-bd_dom_sf"/>
</dbReference>
<evidence type="ECO:0000256" key="6">
    <source>
        <dbReference type="ARBA" id="ARBA00023242"/>
    </source>
</evidence>
<comment type="caution">
    <text evidence="9">The sequence shown here is derived from an EMBL/GenBank/DDBJ whole genome shotgun (WGS) entry which is preliminary data.</text>
</comment>
<evidence type="ECO:0000256" key="4">
    <source>
        <dbReference type="ARBA" id="ARBA00023125"/>
    </source>
</evidence>
<dbReference type="SUPFAM" id="SSF54171">
    <property type="entry name" value="DNA-binding domain"/>
    <property type="match status" value="2"/>
</dbReference>
<keyword evidence="4" id="KW-0238">DNA-binding</keyword>
<dbReference type="GO" id="GO:0003700">
    <property type="term" value="F:DNA-binding transcription factor activity"/>
    <property type="evidence" value="ECO:0007669"/>
    <property type="project" value="InterPro"/>
</dbReference>
<dbReference type="Gene3D" id="3.30.730.10">
    <property type="entry name" value="AP2/ERF domain"/>
    <property type="match status" value="2"/>
</dbReference>
<dbReference type="STRING" id="52838.A0A4S8JIR3"/>
<organism evidence="9 10">
    <name type="scientific">Musa balbisiana</name>
    <name type="common">Banana</name>
    <dbReference type="NCBI Taxonomy" id="52838"/>
    <lineage>
        <taxon>Eukaryota</taxon>
        <taxon>Viridiplantae</taxon>
        <taxon>Streptophyta</taxon>
        <taxon>Embryophyta</taxon>
        <taxon>Tracheophyta</taxon>
        <taxon>Spermatophyta</taxon>
        <taxon>Magnoliopsida</taxon>
        <taxon>Liliopsida</taxon>
        <taxon>Zingiberales</taxon>
        <taxon>Musaceae</taxon>
        <taxon>Musa</taxon>
    </lineage>
</organism>
<evidence type="ECO:0000259" key="8">
    <source>
        <dbReference type="PROSITE" id="PS51032"/>
    </source>
</evidence>
<accession>A0A4S8JIR3</accession>
<keyword evidence="2" id="KW-0677">Repeat</keyword>
<gene>
    <name evidence="9" type="ORF">C4D60_Mb01t00040</name>
</gene>
<proteinExistence type="inferred from homology"/>
<comment type="similarity">
    <text evidence="7">Belongs to the AP2/ERF transcription factor family. AP2 subfamily.</text>
</comment>
<keyword evidence="5" id="KW-0804">Transcription</keyword>
<keyword evidence="3" id="KW-0805">Transcription regulation</keyword>
<evidence type="ECO:0000313" key="9">
    <source>
        <dbReference type="EMBL" id="THU61953.1"/>
    </source>
</evidence>
<sequence length="418" mass="46632">MDVIPVKSETNGTGRRLHGAAVLVPSNGNQVVKVIKRRKREPTLSQIGSDANREMIDQSSTCSTMKRSSRFRGVSRYTRMTPWEHQATTLSIYLGAYDEEEAAARAYDLAALKYWGPSTYTNFQVSDYEKEIQVMQSVTKEEYLASIRRKSSGFSRGVSKYRGVARHHHNGRWEARIGRVFGNKYLYLGTYSTQEEAARAYDIAAIEYRGINAVTNFDLSTYIRWLKPGASSNVRNSTGEQHANIDEFCALQIPNNHFSTGQAEEHLNFNPFITEYMNLQCKQEYTADQFPGGGGGGGGGGAAAVTGCTGASSKSSPTALSLLLKSSIFRQLVDNFSAVNEEFEGDGTKERKRLQGEHDQINGIFYEEMAGAPYVGDPNDEHGQRIELLRETVCCYEHSEQQTHWNGIMSISSMQQLK</sequence>
<reference evidence="9 10" key="1">
    <citation type="journal article" date="2019" name="Nat. Plants">
        <title>Genome sequencing of Musa balbisiana reveals subgenome evolution and function divergence in polyploid bananas.</title>
        <authorList>
            <person name="Yao X."/>
        </authorList>
    </citation>
    <scope>NUCLEOTIDE SEQUENCE [LARGE SCALE GENOMIC DNA]</scope>
    <source>
        <strain evidence="10">cv. DH-PKW</strain>
        <tissue evidence="9">Leaves</tissue>
    </source>
</reference>
<evidence type="ECO:0000256" key="2">
    <source>
        <dbReference type="ARBA" id="ARBA00022737"/>
    </source>
</evidence>
<dbReference type="PANTHER" id="PTHR32467">
    <property type="entry name" value="AP2-LIKE ETHYLENE-RESPONSIVE TRANSCRIPTION FACTOR"/>
    <property type="match status" value="1"/>
</dbReference>
<dbReference type="EMBL" id="PYDT01000004">
    <property type="protein sequence ID" value="THU61953.1"/>
    <property type="molecule type" value="Genomic_DNA"/>
</dbReference>